<dbReference type="PROSITE" id="PS51273">
    <property type="entry name" value="GATASE_TYPE_1"/>
    <property type="match status" value="1"/>
</dbReference>
<organism evidence="2 3">
    <name type="scientific">Leifsonia williamsii</name>
    <dbReference type="NCBI Taxonomy" id="3035919"/>
    <lineage>
        <taxon>Bacteria</taxon>
        <taxon>Bacillati</taxon>
        <taxon>Actinomycetota</taxon>
        <taxon>Actinomycetes</taxon>
        <taxon>Micrococcales</taxon>
        <taxon>Microbacteriaceae</taxon>
        <taxon>Leifsonia</taxon>
    </lineage>
</organism>
<feature type="domain" description="Glutamine amidotransferase" evidence="1">
    <location>
        <begin position="26"/>
        <end position="194"/>
    </location>
</feature>
<name>A0ABT8KAF1_9MICO</name>
<accession>A0ABT8KAF1</accession>
<evidence type="ECO:0000313" key="3">
    <source>
        <dbReference type="Proteomes" id="UP001174208"/>
    </source>
</evidence>
<gene>
    <name evidence="2" type="ORF">P5G50_06070</name>
</gene>
<dbReference type="EMBL" id="JAROCF010000001">
    <property type="protein sequence ID" value="MDN4614017.1"/>
    <property type="molecule type" value="Genomic_DNA"/>
</dbReference>
<proteinExistence type="predicted"/>
<dbReference type="SUPFAM" id="SSF52317">
    <property type="entry name" value="Class I glutamine amidotransferase-like"/>
    <property type="match status" value="1"/>
</dbReference>
<dbReference type="Gene3D" id="3.40.50.880">
    <property type="match status" value="1"/>
</dbReference>
<dbReference type="PANTHER" id="PTHR42695:SF5">
    <property type="entry name" value="GLUTAMINE AMIDOTRANSFERASE YLR126C-RELATED"/>
    <property type="match status" value="1"/>
</dbReference>
<keyword evidence="2" id="KW-0315">Glutamine amidotransferase</keyword>
<evidence type="ECO:0000259" key="1">
    <source>
        <dbReference type="Pfam" id="PF00117"/>
    </source>
</evidence>
<dbReference type="RefSeq" id="WP_301210458.1">
    <property type="nucleotide sequence ID" value="NZ_JAROCF010000001.1"/>
</dbReference>
<dbReference type="InterPro" id="IPR029062">
    <property type="entry name" value="Class_I_gatase-like"/>
</dbReference>
<keyword evidence="3" id="KW-1185">Reference proteome</keyword>
<evidence type="ECO:0000313" key="2">
    <source>
        <dbReference type="EMBL" id="MDN4614017.1"/>
    </source>
</evidence>
<comment type="caution">
    <text evidence="2">The sequence shown here is derived from an EMBL/GenBank/DDBJ whole genome shotgun (WGS) entry which is preliminary data.</text>
</comment>
<dbReference type="InterPro" id="IPR017926">
    <property type="entry name" value="GATASE"/>
</dbReference>
<reference evidence="2" key="1">
    <citation type="submission" date="2023-06" db="EMBL/GenBank/DDBJ databases">
        <title>MT1 and MT2 Draft Genomes of Novel Species.</title>
        <authorList>
            <person name="Venkateswaran K."/>
        </authorList>
    </citation>
    <scope>NUCLEOTIDE SEQUENCE</scope>
    <source>
        <strain evidence="2">F6_8S_P_1B</strain>
    </source>
</reference>
<dbReference type="InterPro" id="IPR044992">
    <property type="entry name" value="ChyE-like"/>
</dbReference>
<dbReference type="NCBIfam" id="NF005458">
    <property type="entry name" value="PRK07053.1"/>
    <property type="match status" value="1"/>
</dbReference>
<protein>
    <submittedName>
        <fullName evidence="2">Glutamine amidotransferase</fullName>
    </submittedName>
</protein>
<sequence>MTGTEQTGARTALILQHDPTIHLGNIGPTLVEHGYELRVVDASTEDVAAIDPTEADLVVVLGGEMGAYETEKFPFLNDEKALLRERIDAELPTLGVCLGAQLMAGALGERVYKGDTKAIGFRRVEPTEAGADSPIRHFDGVPVVEWHGDTFELPERATLLASSSDYSNEAFAIGDFALAVQFHPEVTDEMHEEWVADGYNELDELAIDPDALRSERVEYSARMQEASRAAFSEWLSALDAKRGTAAGAAPAA</sequence>
<dbReference type="Pfam" id="PF00117">
    <property type="entry name" value="GATase"/>
    <property type="match status" value="1"/>
</dbReference>
<dbReference type="CDD" id="cd01741">
    <property type="entry name" value="GATase1_1"/>
    <property type="match status" value="1"/>
</dbReference>
<dbReference type="Proteomes" id="UP001174208">
    <property type="component" value="Unassembled WGS sequence"/>
</dbReference>
<dbReference type="PANTHER" id="PTHR42695">
    <property type="entry name" value="GLUTAMINE AMIDOTRANSFERASE YLR126C-RELATED"/>
    <property type="match status" value="1"/>
</dbReference>